<dbReference type="Proteomes" id="UP001159405">
    <property type="component" value="Unassembled WGS sequence"/>
</dbReference>
<feature type="region of interest" description="Disordered" evidence="6">
    <location>
        <begin position="1"/>
        <end position="26"/>
    </location>
</feature>
<comment type="caution">
    <text evidence="9">The sequence shown here is derived from an EMBL/GenBank/DDBJ whole genome shotgun (WGS) entry which is preliminary data.</text>
</comment>
<keyword evidence="2 7" id="KW-0812">Transmembrane</keyword>
<evidence type="ECO:0000313" key="9">
    <source>
        <dbReference type="EMBL" id="CAH3130768.1"/>
    </source>
</evidence>
<evidence type="ECO:0000256" key="4">
    <source>
        <dbReference type="ARBA" id="ARBA00022989"/>
    </source>
</evidence>
<dbReference type="InterPro" id="IPR005821">
    <property type="entry name" value="Ion_trans_dom"/>
</dbReference>
<feature type="transmembrane region" description="Helical" evidence="7">
    <location>
        <begin position="445"/>
        <end position="467"/>
    </location>
</feature>
<protein>
    <recommendedName>
        <fullName evidence="8">Ion transport domain-containing protein</fullName>
    </recommendedName>
</protein>
<feature type="transmembrane region" description="Helical" evidence="7">
    <location>
        <begin position="548"/>
        <end position="569"/>
    </location>
</feature>
<evidence type="ECO:0000256" key="7">
    <source>
        <dbReference type="SAM" id="Phobius"/>
    </source>
</evidence>
<keyword evidence="4 7" id="KW-1133">Transmembrane helix</keyword>
<evidence type="ECO:0000256" key="5">
    <source>
        <dbReference type="ARBA" id="ARBA00023136"/>
    </source>
</evidence>
<sequence length="764" mass="89599">MGNAESAKKKHQKKAIPHSSATSTQGKTLNDTKKILLLHKSDAEQVKVVRNFRDALTSKANGSIRVTDFVNVTDGSGFAKSLPWLEELNNVVLICLTSEAITQLEKIVRDKRFADENGHLHGKVFKRKSRAGEVHELEEPFDEEFWLKVQEKFDAKKVSWNRAMDEVRTDRLLAKHGKDTILILIREWPNSEKYKGKPELVVSLEYLISRFTEIILEQDNDEEYKYFRVEEDPARPTLLHLAAERNFLHVAKLLTETYPSLLYLETEEVSGERAYLPVEKALLSYQDETAAYLISQMKHDWVHELFLYNDELKKSKFSFGHFISHKNSVTNQYDMKKTVVAVLDRLVNPHWPYLPEKSRELGDNSDRIERAWSSVPDDPMNYDFFYHILDADEEGRQPKIDEQTLNELFNKKSMSCLRRIAESDDKEAIQHPVVRMLVMRKWNKFGHWWFCVQAAFYLLFLLVLSYALIYGSTREDPTQYSGKADGLRLFCEILTIIFLMFYFFEEVNQAEREWNSYFRDPYNYFDWLGLVLMFLVIPLRFAEVQSQWSLAGLGYLFNFLRLFKFSCVSRTTGLYTKTLAKIIYRDITRFSVVFLIVFIGFCGAMFMALKATDKQDLFTNYFWLMLAAVRALVEQQPVEEDYSKFSWLAILILLAYMAMVIVILLNVLIAQLSFTYSEAKKNAKLQYAVDRMIIITRLEHSRFARFNLRVKYYQEGDRVSETMLAKEMLEYSDERSPWESMEDKLTLIRDLMRKVVRKVAEKSE</sequence>
<keyword evidence="10" id="KW-1185">Reference proteome</keyword>
<feature type="transmembrane region" description="Helical" evidence="7">
    <location>
        <begin position="524"/>
        <end position="542"/>
    </location>
</feature>
<evidence type="ECO:0000313" key="10">
    <source>
        <dbReference type="Proteomes" id="UP001159405"/>
    </source>
</evidence>
<feature type="transmembrane region" description="Helical" evidence="7">
    <location>
        <begin position="645"/>
        <end position="669"/>
    </location>
</feature>
<evidence type="ECO:0000256" key="1">
    <source>
        <dbReference type="ARBA" id="ARBA00004141"/>
    </source>
</evidence>
<organism evidence="9 10">
    <name type="scientific">Porites lobata</name>
    <dbReference type="NCBI Taxonomy" id="104759"/>
    <lineage>
        <taxon>Eukaryota</taxon>
        <taxon>Metazoa</taxon>
        <taxon>Cnidaria</taxon>
        <taxon>Anthozoa</taxon>
        <taxon>Hexacorallia</taxon>
        <taxon>Scleractinia</taxon>
        <taxon>Fungiina</taxon>
        <taxon>Poritidae</taxon>
        <taxon>Porites</taxon>
    </lineage>
</organism>
<dbReference type="Pfam" id="PF00520">
    <property type="entry name" value="Ion_trans"/>
    <property type="match status" value="1"/>
</dbReference>
<dbReference type="PANTHER" id="PTHR10582">
    <property type="entry name" value="TRANSIENT RECEPTOR POTENTIAL ION CHANNEL PROTEIN"/>
    <property type="match status" value="1"/>
</dbReference>
<keyword evidence="3" id="KW-0677">Repeat</keyword>
<feature type="domain" description="Ion transport" evidence="8">
    <location>
        <begin position="457"/>
        <end position="683"/>
    </location>
</feature>
<feature type="transmembrane region" description="Helical" evidence="7">
    <location>
        <begin position="590"/>
        <end position="611"/>
    </location>
</feature>
<evidence type="ECO:0000256" key="3">
    <source>
        <dbReference type="ARBA" id="ARBA00022737"/>
    </source>
</evidence>
<dbReference type="InterPro" id="IPR024862">
    <property type="entry name" value="TRPV"/>
</dbReference>
<evidence type="ECO:0000259" key="8">
    <source>
        <dbReference type="Pfam" id="PF00520"/>
    </source>
</evidence>
<gene>
    <name evidence="9" type="ORF">PLOB_00034810</name>
</gene>
<evidence type="ECO:0000256" key="2">
    <source>
        <dbReference type="ARBA" id="ARBA00022692"/>
    </source>
</evidence>
<dbReference type="EMBL" id="CALNXK010000048">
    <property type="protein sequence ID" value="CAH3130768.1"/>
    <property type="molecule type" value="Genomic_DNA"/>
</dbReference>
<name>A0ABN8P3A1_9CNID</name>
<proteinExistence type="predicted"/>
<feature type="transmembrane region" description="Helical" evidence="7">
    <location>
        <begin position="487"/>
        <end position="504"/>
    </location>
</feature>
<dbReference type="PANTHER" id="PTHR10582:SF2">
    <property type="entry name" value="INACTIVE"/>
    <property type="match status" value="1"/>
</dbReference>
<evidence type="ECO:0000256" key="6">
    <source>
        <dbReference type="SAM" id="MobiDB-lite"/>
    </source>
</evidence>
<keyword evidence="5 7" id="KW-0472">Membrane</keyword>
<reference evidence="9 10" key="1">
    <citation type="submission" date="2022-05" db="EMBL/GenBank/DDBJ databases">
        <authorList>
            <consortium name="Genoscope - CEA"/>
            <person name="William W."/>
        </authorList>
    </citation>
    <scope>NUCLEOTIDE SEQUENCE [LARGE SCALE GENOMIC DNA]</scope>
</reference>
<accession>A0ABN8P3A1</accession>
<comment type="subcellular location">
    <subcellularLocation>
        <location evidence="1">Membrane</location>
        <topology evidence="1">Multi-pass membrane protein</topology>
    </subcellularLocation>
</comment>